<organism evidence="2 3">
    <name type="scientific">Pseudoduganella dura</name>
    <dbReference type="NCBI Taxonomy" id="321982"/>
    <lineage>
        <taxon>Bacteria</taxon>
        <taxon>Pseudomonadati</taxon>
        <taxon>Pseudomonadota</taxon>
        <taxon>Betaproteobacteria</taxon>
        <taxon>Burkholderiales</taxon>
        <taxon>Oxalobacteraceae</taxon>
        <taxon>Telluria group</taxon>
        <taxon>Pseudoduganella</taxon>
    </lineage>
</organism>
<dbReference type="Gene3D" id="3.90.1300.10">
    <property type="entry name" value="Amidase signature (AS) domain"/>
    <property type="match status" value="1"/>
</dbReference>
<evidence type="ECO:0000313" key="3">
    <source>
        <dbReference type="Proteomes" id="UP000431684"/>
    </source>
</evidence>
<dbReference type="EMBL" id="WNWM01000002">
    <property type="protein sequence ID" value="MUI13721.1"/>
    <property type="molecule type" value="Genomic_DNA"/>
</dbReference>
<keyword evidence="3" id="KW-1185">Reference proteome</keyword>
<evidence type="ECO:0000259" key="1">
    <source>
        <dbReference type="Pfam" id="PF01425"/>
    </source>
</evidence>
<protein>
    <submittedName>
        <fullName evidence="2">Amidase</fullName>
        <ecNumber evidence="2">3.5.1.4</ecNumber>
    </submittedName>
</protein>
<dbReference type="PANTHER" id="PTHR42678:SF34">
    <property type="entry name" value="OS04G0183300 PROTEIN"/>
    <property type="match status" value="1"/>
</dbReference>
<sequence length="478" mass="49751">MSSITEILHSGTARSIGAAIAAGKITSTEATNWYLARIERLSFGEGGLNCVRSISPLALEAAQRADAELAAGRSRGPLHGVPYLIKDNFFTADGTYASAGSKALEHFIPPYQATVVQRLHDAGAVLLGKTNLTEFADFVSDNMPAEFSGVAGVVRHPLGLQFGRGQGSSVGSAAAVAARLCAFAIGSETQNSIQAPAVSSSIVGFKPSVGSVSRHGIIPLVPSQDSPGPLTLNVDDAALVFEVLQGADMHDTATLGSHLTASQGGTLHGLRIGVPRRFIADAVMNEDRKPAFDDVLRMLAEAGAVIVDPCDLPSAEQLADVRSCVFRTEFKASLDAMLQALVPCGMSSMADIIAWNREHPEAIPYGQSLLEAANASTGVLSPQYIDDRRRDVALSLDAGIRSALLAGRADLLLSPMTAAAKCTGKAGAPVVAIPVGADQAGNPFGVTVLAQPGQDFALLRAALEIEQVIGQRTEPNLD</sequence>
<dbReference type="Pfam" id="PF01425">
    <property type="entry name" value="Amidase"/>
    <property type="match status" value="1"/>
</dbReference>
<evidence type="ECO:0000313" key="2">
    <source>
        <dbReference type="EMBL" id="MUI13721.1"/>
    </source>
</evidence>
<dbReference type="PANTHER" id="PTHR42678">
    <property type="entry name" value="AMIDASE"/>
    <property type="match status" value="1"/>
</dbReference>
<keyword evidence="2" id="KW-0378">Hydrolase</keyword>
<accession>A0A6I3XJ62</accession>
<reference evidence="2 3" key="1">
    <citation type="submission" date="2019-11" db="EMBL/GenBank/DDBJ databases">
        <title>Draft Genome Sequences of Six Type Strains of the Genus Massilia.</title>
        <authorList>
            <person name="Miess H."/>
            <person name="Frediansyah A."/>
            <person name="Goeker M."/>
            <person name="Gross H."/>
        </authorList>
    </citation>
    <scope>NUCLEOTIDE SEQUENCE [LARGE SCALE GENOMIC DNA]</scope>
    <source>
        <strain evidence="2 3">DSM 17513</strain>
    </source>
</reference>
<feature type="domain" description="Amidase" evidence="1">
    <location>
        <begin position="30"/>
        <end position="420"/>
    </location>
</feature>
<proteinExistence type="predicted"/>
<dbReference type="RefSeq" id="WP_155709481.1">
    <property type="nucleotide sequence ID" value="NZ_BMWU01000001.1"/>
</dbReference>
<dbReference type="GO" id="GO:0004040">
    <property type="term" value="F:amidase activity"/>
    <property type="evidence" value="ECO:0007669"/>
    <property type="project" value="UniProtKB-EC"/>
</dbReference>
<dbReference type="SUPFAM" id="SSF75304">
    <property type="entry name" value="Amidase signature (AS) enzymes"/>
    <property type="match status" value="1"/>
</dbReference>
<gene>
    <name evidence="2" type="ORF">GJV26_14805</name>
</gene>
<dbReference type="EC" id="3.5.1.4" evidence="2"/>
<dbReference type="InterPro" id="IPR023631">
    <property type="entry name" value="Amidase_dom"/>
</dbReference>
<dbReference type="AlphaFoldDB" id="A0A6I3XJ62"/>
<dbReference type="OrthoDB" id="9811471at2"/>
<comment type="caution">
    <text evidence="2">The sequence shown here is derived from an EMBL/GenBank/DDBJ whole genome shotgun (WGS) entry which is preliminary data.</text>
</comment>
<dbReference type="InterPro" id="IPR036928">
    <property type="entry name" value="AS_sf"/>
</dbReference>
<name>A0A6I3XJ62_9BURK</name>
<dbReference type="Proteomes" id="UP000431684">
    <property type="component" value="Unassembled WGS sequence"/>
</dbReference>